<name>A0A426YJT3_ENSVE</name>
<evidence type="ECO:0000256" key="1">
    <source>
        <dbReference type="SAM" id="MobiDB-lite"/>
    </source>
</evidence>
<feature type="compositionally biased region" description="Basic residues" evidence="1">
    <location>
        <begin position="250"/>
        <end position="261"/>
    </location>
</feature>
<feature type="region of interest" description="Disordered" evidence="1">
    <location>
        <begin position="185"/>
        <end position="270"/>
    </location>
</feature>
<comment type="caution">
    <text evidence="2">The sequence shown here is derived from an EMBL/GenBank/DDBJ whole genome shotgun (WGS) entry which is preliminary data.</text>
</comment>
<evidence type="ECO:0000313" key="2">
    <source>
        <dbReference type="EMBL" id="RRT51940.1"/>
    </source>
</evidence>
<proteinExistence type="predicted"/>
<reference evidence="2 3" key="1">
    <citation type="journal article" date="2014" name="Agronomy (Basel)">
        <title>A Draft Genome Sequence for Ensete ventricosum, the Drought-Tolerant Tree Against Hunger.</title>
        <authorList>
            <person name="Harrison J."/>
            <person name="Moore K.A."/>
            <person name="Paszkiewicz K."/>
            <person name="Jones T."/>
            <person name="Grant M."/>
            <person name="Ambacheew D."/>
            <person name="Muzemil S."/>
            <person name="Studholme D.J."/>
        </authorList>
    </citation>
    <scope>NUCLEOTIDE SEQUENCE [LARGE SCALE GENOMIC DNA]</scope>
</reference>
<dbReference type="EMBL" id="AMZH03011958">
    <property type="protein sequence ID" value="RRT51940.1"/>
    <property type="molecule type" value="Genomic_DNA"/>
</dbReference>
<gene>
    <name evidence="2" type="ORF">B296_00019456</name>
</gene>
<feature type="compositionally biased region" description="Basic and acidic residues" evidence="1">
    <location>
        <begin position="47"/>
        <end position="59"/>
    </location>
</feature>
<dbReference type="Proteomes" id="UP000287651">
    <property type="component" value="Unassembled WGS sequence"/>
</dbReference>
<organism evidence="2 3">
    <name type="scientific">Ensete ventricosum</name>
    <name type="common">Abyssinian banana</name>
    <name type="synonym">Musa ensete</name>
    <dbReference type="NCBI Taxonomy" id="4639"/>
    <lineage>
        <taxon>Eukaryota</taxon>
        <taxon>Viridiplantae</taxon>
        <taxon>Streptophyta</taxon>
        <taxon>Embryophyta</taxon>
        <taxon>Tracheophyta</taxon>
        <taxon>Spermatophyta</taxon>
        <taxon>Magnoliopsida</taxon>
        <taxon>Liliopsida</taxon>
        <taxon>Zingiberales</taxon>
        <taxon>Musaceae</taxon>
        <taxon>Ensete</taxon>
    </lineage>
</organism>
<feature type="region of interest" description="Disordered" evidence="1">
    <location>
        <begin position="47"/>
        <end position="82"/>
    </location>
</feature>
<sequence>MSTLPCHQPPATKGTVGWSARRVGSAILLAACCQGRCRLVDPSRRIRVDGRDSNGKQSDDCESGGRGGPIPAASGSEAGRRRGRFYEETKASSAVDEGEGVVGVLLQAPDLAIYVGYDAAAARPGCVLDVVGARFLVRHCGVHPRQGVGDTPLRLRPLQRLEALQLLYGPAHRFGRVAQQLRAVKQRPRYEPGGAAEGGDVGMEGAEADESDDGGDAGELDGGGVAGERREAEVGVAGSGASIGPPVHVTKGRRKTKKKDMKKTAFGSTF</sequence>
<dbReference type="AlphaFoldDB" id="A0A426YJT3"/>
<accession>A0A426YJT3</accession>
<feature type="compositionally biased region" description="Acidic residues" evidence="1">
    <location>
        <begin position="206"/>
        <end position="219"/>
    </location>
</feature>
<evidence type="ECO:0000313" key="3">
    <source>
        <dbReference type="Proteomes" id="UP000287651"/>
    </source>
</evidence>
<protein>
    <submittedName>
        <fullName evidence="2">Uncharacterized protein</fullName>
    </submittedName>
</protein>